<dbReference type="PANTHER" id="PTHR46244">
    <property type="entry name" value="PHOSPHOENOLPYRUVATE-PROTEIN PHOSPHOTRANSFERASE"/>
    <property type="match status" value="1"/>
</dbReference>
<gene>
    <name evidence="4" type="ORF">EVA_18449</name>
</gene>
<keyword evidence="2 4" id="KW-0808">Transferase</keyword>
<reference evidence="4" key="1">
    <citation type="journal article" date="2012" name="PLoS ONE">
        <title>Gene sets for utilization of primary and secondary nutrition supplies in the distal gut of endangered iberian lynx.</title>
        <authorList>
            <person name="Alcaide M."/>
            <person name="Messina E."/>
            <person name="Richter M."/>
            <person name="Bargiela R."/>
            <person name="Peplies J."/>
            <person name="Huws S.A."/>
            <person name="Newbold C.J."/>
            <person name="Golyshin P.N."/>
            <person name="Simon M.A."/>
            <person name="Lopez G."/>
            <person name="Yakimov M.M."/>
            <person name="Ferrer M."/>
        </authorList>
    </citation>
    <scope>NUCLEOTIDE SEQUENCE</scope>
</reference>
<dbReference type="GO" id="GO:0016772">
    <property type="term" value="F:transferase activity, transferring phosphorus-containing groups"/>
    <property type="evidence" value="ECO:0007669"/>
    <property type="project" value="InterPro"/>
</dbReference>
<feature type="non-terminal residue" evidence="4">
    <location>
        <position position="176"/>
    </location>
</feature>
<evidence type="ECO:0000259" key="3">
    <source>
        <dbReference type="Pfam" id="PF05524"/>
    </source>
</evidence>
<proteinExistence type="inferred from homology"/>
<organism evidence="4">
    <name type="scientific">gut metagenome</name>
    <dbReference type="NCBI Taxonomy" id="749906"/>
    <lineage>
        <taxon>unclassified sequences</taxon>
        <taxon>metagenomes</taxon>
        <taxon>organismal metagenomes</taxon>
    </lineage>
</organism>
<dbReference type="SUPFAM" id="SSF47831">
    <property type="entry name" value="Enzyme I of the PEP:sugar phosphotransferase system HPr-binding (sub)domain"/>
    <property type="match status" value="1"/>
</dbReference>
<dbReference type="AlphaFoldDB" id="J9G1I0"/>
<feature type="domain" description="Phosphotransferase system enzyme I N-terminal" evidence="3">
    <location>
        <begin position="18"/>
        <end position="112"/>
    </location>
</feature>
<comment type="similarity">
    <text evidence="1">Belongs to the PEP-utilizing enzyme family.</text>
</comment>
<dbReference type="EMBL" id="AMCI01006972">
    <property type="protein sequence ID" value="EJW93444.1"/>
    <property type="molecule type" value="Genomic_DNA"/>
</dbReference>
<dbReference type="Gene3D" id="1.10.274.10">
    <property type="entry name" value="PtsI, HPr-binding domain"/>
    <property type="match status" value="1"/>
</dbReference>
<dbReference type="InterPro" id="IPR008731">
    <property type="entry name" value="PTS_EIN"/>
</dbReference>
<dbReference type="PANTHER" id="PTHR46244:SF3">
    <property type="entry name" value="PHOSPHOENOLPYRUVATE-PROTEIN PHOSPHOTRANSFERASE"/>
    <property type="match status" value="1"/>
</dbReference>
<dbReference type="InterPro" id="IPR036618">
    <property type="entry name" value="PtsI_HPr-bd_sf"/>
</dbReference>
<protein>
    <submittedName>
        <fullName evidence="4">Phosphoenolpyruvate--protein phosphotransferase</fullName>
    </submittedName>
</protein>
<evidence type="ECO:0000256" key="2">
    <source>
        <dbReference type="ARBA" id="ARBA00022679"/>
    </source>
</evidence>
<dbReference type="SUPFAM" id="SSF52009">
    <property type="entry name" value="Phosphohistidine domain"/>
    <property type="match status" value="1"/>
</dbReference>
<keyword evidence="4" id="KW-0670">Pyruvate</keyword>
<dbReference type="InterPro" id="IPR050499">
    <property type="entry name" value="PEP-utilizing_PTS_enzyme"/>
</dbReference>
<sequence length="176" mass="19337">MQSGVPMYIEKNAGAMPASCGDPAEEQKKFNDAVAEARSQLWTLFESAKKEMGEEQALIIDVQRMILCDLDFLKSVEERIKAGAGAAEAVQQSGDAFSAVFAAVEDEYIRTRAVDVRDAVQRVVHILCGQPESDWIQEPCILLAEDLTPSETVQMPKDKNPGFCDPSGVFHQSYGH</sequence>
<comment type="caution">
    <text evidence="4">The sequence shown here is derived from an EMBL/GenBank/DDBJ whole genome shotgun (WGS) entry which is preliminary data.</text>
</comment>
<evidence type="ECO:0000256" key="1">
    <source>
        <dbReference type="ARBA" id="ARBA00007837"/>
    </source>
</evidence>
<dbReference type="GO" id="GO:0009401">
    <property type="term" value="P:phosphoenolpyruvate-dependent sugar phosphotransferase system"/>
    <property type="evidence" value="ECO:0007669"/>
    <property type="project" value="InterPro"/>
</dbReference>
<dbReference type="Pfam" id="PF05524">
    <property type="entry name" value="PEP-utilisers_N"/>
    <property type="match status" value="1"/>
</dbReference>
<accession>J9G1I0</accession>
<dbReference type="InterPro" id="IPR036637">
    <property type="entry name" value="Phosphohistidine_dom_sf"/>
</dbReference>
<evidence type="ECO:0000313" key="4">
    <source>
        <dbReference type="EMBL" id="EJW93444.1"/>
    </source>
</evidence>
<name>J9G1I0_9ZZZZ</name>